<name>A0A914PP90_9BILA</name>
<feature type="coiled-coil region" evidence="1">
    <location>
        <begin position="15"/>
        <end position="105"/>
    </location>
</feature>
<evidence type="ECO:0000313" key="2">
    <source>
        <dbReference type="Proteomes" id="UP000887578"/>
    </source>
</evidence>
<proteinExistence type="predicted"/>
<feature type="coiled-coil region" evidence="1">
    <location>
        <begin position="178"/>
        <end position="338"/>
    </location>
</feature>
<organism evidence="2 3">
    <name type="scientific">Panagrolaimus davidi</name>
    <dbReference type="NCBI Taxonomy" id="227884"/>
    <lineage>
        <taxon>Eukaryota</taxon>
        <taxon>Metazoa</taxon>
        <taxon>Ecdysozoa</taxon>
        <taxon>Nematoda</taxon>
        <taxon>Chromadorea</taxon>
        <taxon>Rhabditida</taxon>
        <taxon>Tylenchina</taxon>
        <taxon>Panagrolaimomorpha</taxon>
        <taxon>Panagrolaimoidea</taxon>
        <taxon>Panagrolaimidae</taxon>
        <taxon>Panagrolaimus</taxon>
    </lineage>
</organism>
<feature type="coiled-coil region" evidence="1">
    <location>
        <begin position="468"/>
        <end position="602"/>
    </location>
</feature>
<sequence>MEMNQLVVYFKKEEESSLKNDMEDLVRQNDEVLKENESLIEANTQLQQNYDNVMDQLSTFKGENDRLKDENEDLLKVVRSYARNEIRLEEENQALQETLDIKLAEMEINDEEKKVLEMDLSKIKLDLVASNKLVIQKKEEIQKLFNEMNLLIDANGKFQLELDSYRREVSADNHKGSIEALTKALNLEKKNNEALQHELELKKSVMEQVDKLYSDSIEEKTFLQQELTKKDQELKNVNNVIVQKEAELNDLLNMNGSLIGMNNKYQNEQNVYKEELSNIRVENDALKEEIEEASKTVNRLTRNGEKLEEERKALQKEFDEKAAELNEVKELLSNVQGEFRVVVKHVRELHSIKSEIEAELNEFKIYFDDTNDLLGEKWTDIKTLFNDFCDERFSNSLLTSQLEALQDEISINIRSGSPSLHAQGIYGHDSRLSNLKSPDESVIMSETNFSDSDINIDEQQTPQVSLLLQQTEEEIQNLLLAKQTMDDAFEKLQMEFDSCKTELSNVKLQLQKLEESNEVLMEEKETLQQNLNQKAAEMDTINTLYSKCAEEIQQLQKDAKNVQKEEEMENLLNEKKSLNVANEKLQMECISLKEKLVNVKALVKDLKMKLKDDDRLFEAMKRYSVGM</sequence>
<accession>A0A914PP90</accession>
<dbReference type="AlphaFoldDB" id="A0A914PP90"/>
<keyword evidence="2" id="KW-1185">Reference proteome</keyword>
<evidence type="ECO:0000313" key="3">
    <source>
        <dbReference type="WBParaSite" id="PDA_v2.g2037.t1"/>
    </source>
</evidence>
<evidence type="ECO:0000256" key="1">
    <source>
        <dbReference type="SAM" id="Coils"/>
    </source>
</evidence>
<reference evidence="3" key="1">
    <citation type="submission" date="2022-11" db="UniProtKB">
        <authorList>
            <consortium name="WormBaseParasite"/>
        </authorList>
    </citation>
    <scope>IDENTIFICATION</scope>
</reference>
<dbReference type="Proteomes" id="UP000887578">
    <property type="component" value="Unplaced"/>
</dbReference>
<dbReference type="WBParaSite" id="PDA_v2.g2037.t1">
    <property type="protein sequence ID" value="PDA_v2.g2037.t1"/>
    <property type="gene ID" value="PDA_v2.g2037"/>
</dbReference>
<protein>
    <submittedName>
        <fullName evidence="3">Uncharacterized protein</fullName>
    </submittedName>
</protein>
<keyword evidence="1" id="KW-0175">Coiled coil</keyword>